<proteinExistence type="predicted"/>
<dbReference type="AlphaFoldDB" id="A0AAV2QFD1"/>
<name>A0AAV2QFD1_MEGNR</name>
<dbReference type="EMBL" id="CAXKWB010005710">
    <property type="protein sequence ID" value="CAL4079506.1"/>
    <property type="molecule type" value="Genomic_DNA"/>
</dbReference>
<evidence type="ECO:0008006" key="3">
    <source>
        <dbReference type="Google" id="ProtNLM"/>
    </source>
</evidence>
<keyword evidence="2" id="KW-1185">Reference proteome</keyword>
<organism evidence="1 2">
    <name type="scientific">Meganyctiphanes norvegica</name>
    <name type="common">Northern krill</name>
    <name type="synonym">Thysanopoda norvegica</name>
    <dbReference type="NCBI Taxonomy" id="48144"/>
    <lineage>
        <taxon>Eukaryota</taxon>
        <taxon>Metazoa</taxon>
        <taxon>Ecdysozoa</taxon>
        <taxon>Arthropoda</taxon>
        <taxon>Crustacea</taxon>
        <taxon>Multicrustacea</taxon>
        <taxon>Malacostraca</taxon>
        <taxon>Eumalacostraca</taxon>
        <taxon>Eucarida</taxon>
        <taxon>Euphausiacea</taxon>
        <taxon>Euphausiidae</taxon>
        <taxon>Meganyctiphanes</taxon>
    </lineage>
</organism>
<protein>
    <recommendedName>
        <fullName evidence="3">Ribosomal protein S19</fullName>
    </recommendedName>
</protein>
<reference evidence="1 2" key="1">
    <citation type="submission" date="2024-05" db="EMBL/GenBank/DDBJ databases">
        <authorList>
            <person name="Wallberg A."/>
        </authorList>
    </citation>
    <scope>NUCLEOTIDE SEQUENCE [LARGE SCALE GENOMIC DNA]</scope>
</reference>
<evidence type="ECO:0000313" key="2">
    <source>
        <dbReference type="Proteomes" id="UP001497623"/>
    </source>
</evidence>
<gene>
    <name evidence="1" type="ORF">MNOR_LOCUS11036</name>
</gene>
<accession>A0AAV2QFD1</accession>
<evidence type="ECO:0000313" key="1">
    <source>
        <dbReference type="EMBL" id="CAL4079506.1"/>
    </source>
</evidence>
<comment type="caution">
    <text evidence="1">The sequence shown here is derived from an EMBL/GenBank/DDBJ whole genome shotgun (WGS) entry which is preliminary data.</text>
</comment>
<sequence>MLRGFGRGVGDMLAFRTLTFFTGNAPVYFWCKKFENRTKNNLSVIFGLLPIKTPKFLGHGKFKPKITLQFLTDIHIFYTKTIRSALHIQKNIKNIGGKRFLSRVKKK</sequence>
<feature type="non-terminal residue" evidence="1">
    <location>
        <position position="107"/>
    </location>
</feature>
<dbReference type="Proteomes" id="UP001497623">
    <property type="component" value="Unassembled WGS sequence"/>
</dbReference>